<dbReference type="KEGG" id="dfa:DFA_00193"/>
<evidence type="ECO:0000313" key="1">
    <source>
        <dbReference type="EMBL" id="EGG19615.1"/>
    </source>
</evidence>
<dbReference type="AlphaFoldDB" id="F4PXV5"/>
<organism evidence="1 2">
    <name type="scientific">Cavenderia fasciculata</name>
    <name type="common">Slime mold</name>
    <name type="synonym">Dictyostelium fasciculatum</name>
    <dbReference type="NCBI Taxonomy" id="261658"/>
    <lineage>
        <taxon>Eukaryota</taxon>
        <taxon>Amoebozoa</taxon>
        <taxon>Evosea</taxon>
        <taxon>Eumycetozoa</taxon>
        <taxon>Dictyostelia</taxon>
        <taxon>Acytosteliales</taxon>
        <taxon>Cavenderiaceae</taxon>
        <taxon>Cavenderia</taxon>
    </lineage>
</organism>
<keyword evidence="2" id="KW-1185">Reference proteome</keyword>
<sequence length="440" mass="51079">MTLSNRAFENNFDLCCAELIFISKSKSMTLQFLGRQKNDDDVKVKTKVDETLFRRVWNNIVLRRLICSKIKDYLSKEDRAVLISSSAAKTIERYKADTLQFVQSNRLLSIFDCEFLTADLFKLHFDTYCKETSILEVIEAFSHNNRHSRDTWLFRRVIDILKDRGIKPASLSSIYTWRNVIKSNNVELYNYAKSVLPMLERHHFKNYLVSYATQRDHWGVGILPSIPGTAVLAQLLGDLIDLDPTENWLEYVDFSYLAYNGLVDILETIHMHAAPCIPLTVKPPNYRLGHQLNEGTMKVAIQQKQIESIRCLYKVFKIPLSYETLLLAARSCDLSFIIALHNIEPGAGRLYTIFIHVVSSTFNAYVHSNDSQCKDFRKEFIDHVKPLNFIDKRLEQQIINYNAIGKWPRIKYQPTTNTQQYLTMFQQSDKDTNIPSLSFD</sequence>
<proteinExistence type="predicted"/>
<reference evidence="2" key="1">
    <citation type="journal article" date="2011" name="Genome Res.">
        <title>Phylogeny-wide analysis of social amoeba genomes highlights ancient origins for complex intercellular communication.</title>
        <authorList>
            <person name="Heidel A.J."/>
            <person name="Lawal H.M."/>
            <person name="Felder M."/>
            <person name="Schilde C."/>
            <person name="Helps N.R."/>
            <person name="Tunggal B."/>
            <person name="Rivero F."/>
            <person name="John U."/>
            <person name="Schleicher M."/>
            <person name="Eichinger L."/>
            <person name="Platzer M."/>
            <person name="Noegel A.A."/>
            <person name="Schaap P."/>
            <person name="Gloeckner G."/>
        </authorList>
    </citation>
    <scope>NUCLEOTIDE SEQUENCE [LARGE SCALE GENOMIC DNA]</scope>
    <source>
        <strain evidence="2">SH3</strain>
    </source>
</reference>
<gene>
    <name evidence="1" type="ORF">DFA_00193</name>
</gene>
<evidence type="ECO:0000313" key="2">
    <source>
        <dbReference type="Proteomes" id="UP000007797"/>
    </source>
</evidence>
<dbReference type="EMBL" id="GL883014">
    <property type="protein sequence ID" value="EGG19615.1"/>
    <property type="molecule type" value="Genomic_DNA"/>
</dbReference>
<dbReference type="GeneID" id="14871754"/>
<name>F4PXV5_CACFS</name>
<dbReference type="RefSeq" id="XP_004357909.1">
    <property type="nucleotide sequence ID" value="XM_004357852.1"/>
</dbReference>
<accession>F4PXV5</accession>
<dbReference type="Proteomes" id="UP000007797">
    <property type="component" value="Unassembled WGS sequence"/>
</dbReference>
<protein>
    <submittedName>
        <fullName evidence="1">Uncharacterized protein</fullName>
    </submittedName>
</protein>